<dbReference type="HOGENOM" id="CLU_055097_1_0_11"/>
<evidence type="ECO:0000256" key="1">
    <source>
        <dbReference type="ARBA" id="ARBA00007177"/>
    </source>
</evidence>
<dbReference type="STRING" id="446465.Bfae_03280"/>
<dbReference type="PANTHER" id="PTHR33643:SF1">
    <property type="entry name" value="UREASE ACCESSORY PROTEIN D"/>
    <property type="match status" value="1"/>
</dbReference>
<dbReference type="HAMAP" id="MF_01384">
    <property type="entry name" value="UreD"/>
    <property type="match status" value="1"/>
</dbReference>
<name>C7MGL3_BRAFD</name>
<protein>
    <recommendedName>
        <fullName evidence="3">Urease accessory protein UreD</fullName>
    </recommendedName>
</protein>
<evidence type="ECO:0000313" key="5">
    <source>
        <dbReference type="EMBL" id="ACU84204.1"/>
    </source>
</evidence>
<dbReference type="InterPro" id="IPR002669">
    <property type="entry name" value="UreD"/>
</dbReference>
<dbReference type="GO" id="GO:0016151">
    <property type="term" value="F:nickel cation binding"/>
    <property type="evidence" value="ECO:0007669"/>
    <property type="project" value="UniProtKB-UniRule"/>
</dbReference>
<dbReference type="KEGG" id="bfa:Bfae_03280"/>
<keyword evidence="3" id="KW-0963">Cytoplasm</keyword>
<dbReference type="PANTHER" id="PTHR33643">
    <property type="entry name" value="UREASE ACCESSORY PROTEIN D"/>
    <property type="match status" value="1"/>
</dbReference>
<comment type="subcellular location">
    <subcellularLocation>
        <location evidence="3">Cytoplasm</location>
    </subcellularLocation>
</comment>
<keyword evidence="2 3" id="KW-0143">Chaperone</keyword>
<dbReference type="PATRIC" id="fig|446465.5.peg.325"/>
<dbReference type="eggNOG" id="COG0829">
    <property type="taxonomic scope" value="Bacteria"/>
</dbReference>
<proteinExistence type="inferred from homology"/>
<dbReference type="AlphaFoldDB" id="C7MGL3"/>
<keyword evidence="3" id="KW-0996">Nickel insertion</keyword>
<evidence type="ECO:0000256" key="4">
    <source>
        <dbReference type="SAM" id="MobiDB-lite"/>
    </source>
</evidence>
<gene>
    <name evidence="3" type="primary">ureD</name>
    <name evidence="5" type="ordered locus">Bfae_03280</name>
</gene>
<dbReference type="GO" id="GO:0005737">
    <property type="term" value="C:cytoplasm"/>
    <property type="evidence" value="ECO:0007669"/>
    <property type="project" value="UniProtKB-SubCell"/>
</dbReference>
<accession>C7MGL3</accession>
<evidence type="ECO:0000313" key="6">
    <source>
        <dbReference type="Proteomes" id="UP000001919"/>
    </source>
</evidence>
<reference evidence="5 6" key="1">
    <citation type="journal article" date="2009" name="Stand. Genomic Sci.">
        <title>Complete genome sequence of Brachybacterium faecium type strain (Schefferle 6-10).</title>
        <authorList>
            <person name="Lapidus A."/>
            <person name="Pukall R."/>
            <person name="Labuttii K."/>
            <person name="Copeland A."/>
            <person name="Del Rio T.G."/>
            <person name="Nolan M."/>
            <person name="Chen F."/>
            <person name="Lucas S."/>
            <person name="Tice H."/>
            <person name="Cheng J.F."/>
            <person name="Bruce D."/>
            <person name="Goodwin L."/>
            <person name="Pitluck S."/>
            <person name="Rohde M."/>
            <person name="Goker M."/>
            <person name="Pati A."/>
            <person name="Ivanova N."/>
            <person name="Mavrommatis K."/>
            <person name="Chen A."/>
            <person name="Palaniappan K."/>
            <person name="D'haeseleer P."/>
            <person name="Chain P."/>
            <person name="Bristow J."/>
            <person name="Eisen J.A."/>
            <person name="Markowitz V."/>
            <person name="Hugenholtz P."/>
            <person name="Kyrpides N.C."/>
            <person name="Klenk H.P."/>
        </authorList>
    </citation>
    <scope>NUCLEOTIDE SEQUENCE [LARGE SCALE GENOMIC DNA]</scope>
    <source>
        <strain evidence="6">ATCC 43885 / DSM 4810 / JCM 11609 / LMG 19847 / NBRC 14762 / NCIMB 9860 / 6-10</strain>
    </source>
</reference>
<comment type="subunit">
    <text evidence="3">UreD, UreF and UreG form a complex that acts as a GTP-hydrolysis-dependent molecular chaperone, activating the urease apoprotein by helping to assemble the nickel containing metallocenter of UreC. The UreE protein probably delivers the nickel.</text>
</comment>
<sequence>MTSVSSPPEAAPPLPAFGQPEQSRRRTSQGSFLCHAVIATELRGGRTALSRLRADTPLSPRPTIASGEEPFVRGGDAARIRMSASAAGPVGGDTYVLDIHVGAGSTLLLRDVGATLVLPGPHGRLSRWVTRLRVEEGGTCVWIPEPVIAARGCRHQHVIEAELDEGARLLFREELVLGRHREEPGSLSALLSVRREGVPAVVQQVDLDPEASGSRTPSVLGTHRAVGNVVVVDPDGAPGPAAAAPDAGSAVMRQDACTVQISALAEDAPTLRDRLDHGMDLLGPPWAADAPRGWTAVPR</sequence>
<keyword evidence="6" id="KW-1185">Reference proteome</keyword>
<organism evidence="5 6">
    <name type="scientific">Brachybacterium faecium (strain ATCC 43885 / DSM 4810 / JCM 11609 / LMG 19847 / NBRC 14762 / NCIMB 9860 / 6-10)</name>
    <dbReference type="NCBI Taxonomy" id="446465"/>
    <lineage>
        <taxon>Bacteria</taxon>
        <taxon>Bacillati</taxon>
        <taxon>Actinomycetota</taxon>
        <taxon>Actinomycetes</taxon>
        <taxon>Micrococcales</taxon>
        <taxon>Dermabacteraceae</taxon>
        <taxon>Brachybacterium</taxon>
    </lineage>
</organism>
<dbReference type="Pfam" id="PF01774">
    <property type="entry name" value="UreD"/>
    <property type="match status" value="1"/>
</dbReference>
<dbReference type="OrthoDB" id="8677206at2"/>
<feature type="region of interest" description="Disordered" evidence="4">
    <location>
        <begin position="1"/>
        <end position="30"/>
    </location>
</feature>
<comment type="function">
    <text evidence="3">Required for maturation of urease via the functional incorporation of the urease nickel metallocenter.</text>
</comment>
<dbReference type="Proteomes" id="UP000001919">
    <property type="component" value="Chromosome"/>
</dbReference>
<evidence type="ECO:0000256" key="2">
    <source>
        <dbReference type="ARBA" id="ARBA00023186"/>
    </source>
</evidence>
<dbReference type="EMBL" id="CP001643">
    <property type="protein sequence ID" value="ACU84204.1"/>
    <property type="molecule type" value="Genomic_DNA"/>
</dbReference>
<evidence type="ECO:0000256" key="3">
    <source>
        <dbReference type="HAMAP-Rule" id="MF_01384"/>
    </source>
</evidence>
<comment type="similarity">
    <text evidence="1 3">Belongs to the UreD family.</text>
</comment>